<reference evidence="1" key="1">
    <citation type="journal article" date="2021" name="Proc. Natl. Acad. Sci. U.S.A.">
        <title>A Catalog of Tens of Thousands of Viruses from Human Metagenomes Reveals Hidden Associations with Chronic Diseases.</title>
        <authorList>
            <person name="Tisza M.J."/>
            <person name="Buck C.B."/>
        </authorList>
    </citation>
    <scope>NUCLEOTIDE SEQUENCE</scope>
    <source>
        <strain evidence="1">Ct9Ns12</strain>
    </source>
</reference>
<protein>
    <submittedName>
        <fullName evidence="1">AntA/AntB antirepressor</fullName>
    </submittedName>
</protein>
<proteinExistence type="predicted"/>
<name>A0A8S5MHP2_9CAUD</name>
<sequence>MPNFNGIVSTLNNSRCINTSAHETCILSLSSSTEDIKRYFKAILELSKLDVPYPVNLDYVWMLAYSRKDKAVTALKENFIESIDYQVFHQKGENPKGGRPTIEYHLSVSCLEYFIARKVRPVFDVYREVFHKVNEIAPKVAKSSAADKRKIARLEKELEFTKNLLEWTKCSERREIELKCACFSYLVETKQYDKMVEHREHKAAERMKRELGLI</sequence>
<dbReference type="EMBL" id="BK014906">
    <property type="protein sequence ID" value="DAD81736.1"/>
    <property type="molecule type" value="Genomic_DNA"/>
</dbReference>
<evidence type="ECO:0000313" key="1">
    <source>
        <dbReference type="EMBL" id="DAD81736.1"/>
    </source>
</evidence>
<accession>A0A8S5MHP2</accession>
<organism evidence="1">
    <name type="scientific">Myoviridae sp. ct9Ns12</name>
    <dbReference type="NCBI Taxonomy" id="2826626"/>
    <lineage>
        <taxon>Viruses</taxon>
        <taxon>Duplodnaviria</taxon>
        <taxon>Heunggongvirae</taxon>
        <taxon>Uroviricota</taxon>
        <taxon>Caudoviricetes</taxon>
    </lineage>
</organism>